<keyword evidence="7" id="KW-1185">Reference proteome</keyword>
<feature type="compositionally biased region" description="Acidic residues" evidence="3">
    <location>
        <begin position="186"/>
        <end position="198"/>
    </location>
</feature>
<sequence length="439" mass="49847">MKILVTPLLPYLSTIHHHKASMDKVIPLFFVACVNNVSRNNQSGNVSVVSTDVDEFLSSMRELCSKYSRKFSHEQTNFNLDEEKLQKFLQYSGCDVYIHVKNRKIYIEQSQQLRKRLLNFTTEVIAKYSKTLLERLHGFDKHYENTQREGTEESSSSLSRSKGGKVSSEQHRALESQKESSFVAEDPGEQETPQDEAADDKADQHEEVSNEKNDESGSDSDSKESNKSDDKFEDTVEYMESKDKQVDKPANENATGAADDKGPQQEHSEASEAINSSPARTEDPTADYESLDIDKIKSSPQDTGDSFEARTLKKRSRSPSSSYQQHKRFQSIAINLVNNIQAHRFSSPFLQAVNTKDAPDYHEVIYEPKDLKSIMKALKSKTENPAYTSIQELKRDILLMLANCIMYNKSDSALVELTKSMKDDINNIFKLFEEAKSDT</sequence>
<dbReference type="eggNOG" id="KOG1472">
    <property type="taxonomic scope" value="Eukaryota"/>
</dbReference>
<dbReference type="Gene3D" id="1.20.920.10">
    <property type="entry name" value="Bromodomain-like"/>
    <property type="match status" value="1"/>
</dbReference>
<feature type="compositionally biased region" description="Basic and acidic residues" evidence="3">
    <location>
        <begin position="258"/>
        <end position="270"/>
    </location>
</feature>
<evidence type="ECO:0000256" key="1">
    <source>
        <dbReference type="ARBA" id="ARBA00023117"/>
    </source>
</evidence>
<gene>
    <name evidence="5" type="primary">Piso0_003535</name>
    <name evidence="5" type="ORF">GNLVRS01_PISO0G14460g</name>
    <name evidence="6" type="ORF">GNLVRS01_PISO0H14461g</name>
</gene>
<feature type="compositionally biased region" description="Basic and acidic residues" evidence="3">
    <location>
        <begin position="168"/>
        <end position="178"/>
    </location>
</feature>
<evidence type="ECO:0000259" key="4">
    <source>
        <dbReference type="PROSITE" id="PS50014"/>
    </source>
</evidence>
<dbReference type="CDD" id="cd04369">
    <property type="entry name" value="Bromodomain"/>
    <property type="match status" value="1"/>
</dbReference>
<dbReference type="Proteomes" id="UP000005222">
    <property type="component" value="Chromosome H"/>
</dbReference>
<reference evidence="5" key="1">
    <citation type="submission" date="2011-10" db="EMBL/GenBank/DDBJ databases">
        <authorList>
            <person name="Genoscope - CEA"/>
        </authorList>
    </citation>
    <scope>NUCLEOTIDE SEQUENCE</scope>
</reference>
<dbReference type="PANTHER" id="PTHR15398:SF4">
    <property type="entry name" value="BROMODOMAIN-CONTAINING PROTEIN 8 ISOFORM X1"/>
    <property type="match status" value="1"/>
</dbReference>
<evidence type="ECO:0000313" key="5">
    <source>
        <dbReference type="EMBL" id="CCE80419.1"/>
    </source>
</evidence>
<feature type="domain" description="Bromo" evidence="4">
    <location>
        <begin position="341"/>
        <end position="415"/>
    </location>
</feature>
<organism evidence="5 7">
    <name type="scientific">Pichia sorbitophila (strain ATCC MYA-4447 / BCRC 22081 / CBS 7064 / NBRC 10061 / NRRL Y-12695)</name>
    <name type="common">Hybrid yeast</name>
    <dbReference type="NCBI Taxonomy" id="559304"/>
    <lineage>
        <taxon>Eukaryota</taxon>
        <taxon>Fungi</taxon>
        <taxon>Dikarya</taxon>
        <taxon>Ascomycota</taxon>
        <taxon>Saccharomycotina</taxon>
        <taxon>Pichiomycetes</taxon>
        <taxon>Debaryomycetaceae</taxon>
        <taxon>Millerozyma</taxon>
    </lineage>
</organism>
<evidence type="ECO:0000256" key="3">
    <source>
        <dbReference type="SAM" id="MobiDB-lite"/>
    </source>
</evidence>
<dbReference type="EMBL" id="FO082052">
    <property type="protein sequence ID" value="CCE81184.1"/>
    <property type="molecule type" value="Genomic_DNA"/>
</dbReference>
<dbReference type="EMBL" id="FO082053">
    <property type="protein sequence ID" value="CCE80419.1"/>
    <property type="molecule type" value="Genomic_DNA"/>
</dbReference>
<dbReference type="PANTHER" id="PTHR15398">
    <property type="entry name" value="BROMODOMAIN-CONTAINING PROTEIN 8"/>
    <property type="match status" value="1"/>
</dbReference>
<protein>
    <submittedName>
        <fullName evidence="5">Piso0_003535 protein</fullName>
    </submittedName>
</protein>
<accession>G8YJC4</accession>
<dbReference type="SMART" id="SM00297">
    <property type="entry name" value="BROMO"/>
    <property type="match status" value="1"/>
</dbReference>
<dbReference type="PROSITE" id="PS50014">
    <property type="entry name" value="BROMODOMAIN_2"/>
    <property type="match status" value="1"/>
</dbReference>
<evidence type="ECO:0000313" key="6">
    <source>
        <dbReference type="EMBL" id="CCE81184.1"/>
    </source>
</evidence>
<reference evidence="7" key="2">
    <citation type="journal article" date="2012" name="G3 (Bethesda)">
        <title>Pichia sorbitophila, an interspecies yeast hybrid reveals early steps of genome resolution following polyploidization.</title>
        <authorList>
            <person name="Leh Louis V."/>
            <person name="Despons L."/>
            <person name="Friedrich A."/>
            <person name="Martin T."/>
            <person name="Durrens P."/>
            <person name="Casaregola S."/>
            <person name="Neuveglise C."/>
            <person name="Fairhead C."/>
            <person name="Marck C."/>
            <person name="Cruz J.A."/>
            <person name="Straub M.L."/>
            <person name="Kugler V."/>
            <person name="Sacerdot C."/>
            <person name="Uzunov Z."/>
            <person name="Thierry A."/>
            <person name="Weiss S."/>
            <person name="Bleykasten C."/>
            <person name="De Montigny J."/>
            <person name="Jacques N."/>
            <person name="Jung P."/>
            <person name="Lemaire M."/>
            <person name="Mallet S."/>
            <person name="Morel G."/>
            <person name="Richard G.F."/>
            <person name="Sarkar A."/>
            <person name="Savel G."/>
            <person name="Schacherer J."/>
            <person name="Seret M.L."/>
            <person name="Talla E."/>
            <person name="Samson G."/>
            <person name="Jubin C."/>
            <person name="Poulain J."/>
            <person name="Vacherie B."/>
            <person name="Barbe V."/>
            <person name="Pelletier E."/>
            <person name="Sherman D.J."/>
            <person name="Westhof E."/>
            <person name="Weissenbach J."/>
            <person name="Baret P.V."/>
            <person name="Wincker P."/>
            <person name="Gaillardin C."/>
            <person name="Dujon B."/>
            <person name="Souciet J.L."/>
        </authorList>
    </citation>
    <scope>NUCLEOTIDE SEQUENCE [LARGE SCALE GENOMIC DNA]</scope>
    <source>
        <strain evidence="7">ATCC MYA-4447 / BCRC 22081 / CBS 7064 / NBRC 10061 / NRRL Y-12695</strain>
    </source>
</reference>
<feature type="compositionally biased region" description="Basic and acidic residues" evidence="3">
    <location>
        <begin position="199"/>
        <end position="250"/>
    </location>
</feature>
<feature type="compositionally biased region" description="Low complexity" evidence="3">
    <location>
        <begin position="154"/>
        <end position="167"/>
    </location>
</feature>
<dbReference type="AlphaFoldDB" id="G8YJC4"/>
<dbReference type="PRINTS" id="PR00503">
    <property type="entry name" value="BROMODOMAIN"/>
</dbReference>
<dbReference type="STRING" id="559304.G8YJC4"/>
<dbReference type="OrthoDB" id="21449at2759"/>
<dbReference type="InParanoid" id="G8YJC4"/>
<dbReference type="GO" id="GO:0035267">
    <property type="term" value="C:NuA4 histone acetyltransferase complex"/>
    <property type="evidence" value="ECO:0007669"/>
    <property type="project" value="TreeGrafter"/>
</dbReference>
<dbReference type="HOGENOM" id="CLU_624224_0_0_1"/>
<evidence type="ECO:0000313" key="7">
    <source>
        <dbReference type="Proteomes" id="UP000005222"/>
    </source>
</evidence>
<proteinExistence type="predicted"/>
<evidence type="ECO:0000256" key="2">
    <source>
        <dbReference type="PROSITE-ProRule" id="PRU00035"/>
    </source>
</evidence>
<feature type="region of interest" description="Disordered" evidence="3">
    <location>
        <begin position="143"/>
        <end position="326"/>
    </location>
</feature>
<dbReference type="SUPFAM" id="SSF47370">
    <property type="entry name" value="Bromodomain"/>
    <property type="match status" value="1"/>
</dbReference>
<dbReference type="InterPro" id="IPR001487">
    <property type="entry name" value="Bromodomain"/>
</dbReference>
<dbReference type="GO" id="GO:0006325">
    <property type="term" value="P:chromatin organization"/>
    <property type="evidence" value="ECO:0007669"/>
    <property type="project" value="UniProtKB-ARBA"/>
</dbReference>
<dbReference type="InterPro" id="IPR036427">
    <property type="entry name" value="Bromodomain-like_sf"/>
</dbReference>
<name>G8YJC4_PICSO</name>
<dbReference type="Pfam" id="PF00439">
    <property type="entry name" value="Bromodomain"/>
    <property type="match status" value="1"/>
</dbReference>
<keyword evidence="1 2" id="KW-0103">Bromodomain</keyword>
<dbReference type="Proteomes" id="UP000005222">
    <property type="component" value="Chromosome G"/>
</dbReference>